<dbReference type="Proteomes" id="UP001610563">
    <property type="component" value="Unassembled WGS sequence"/>
</dbReference>
<gene>
    <name evidence="2" type="ORF">BJX66DRAFT_343678</name>
</gene>
<feature type="chain" id="PRO_5046145929" evidence="1">
    <location>
        <begin position="22"/>
        <end position="161"/>
    </location>
</feature>
<reference evidence="2 3" key="1">
    <citation type="submission" date="2024-07" db="EMBL/GenBank/DDBJ databases">
        <title>Section-level genome sequencing and comparative genomics of Aspergillus sections Usti and Cavernicolus.</title>
        <authorList>
            <consortium name="Lawrence Berkeley National Laboratory"/>
            <person name="Nybo J.L."/>
            <person name="Vesth T.C."/>
            <person name="Theobald S."/>
            <person name="Frisvad J.C."/>
            <person name="Larsen T.O."/>
            <person name="Kjaerboelling I."/>
            <person name="Rothschild-Mancinelli K."/>
            <person name="Lyhne E.K."/>
            <person name="Kogle M.E."/>
            <person name="Barry K."/>
            <person name="Clum A."/>
            <person name="Na H."/>
            <person name="Ledsgaard L."/>
            <person name="Lin J."/>
            <person name="Lipzen A."/>
            <person name="Kuo A."/>
            <person name="Riley R."/>
            <person name="Mondo S."/>
            <person name="Labutti K."/>
            <person name="Haridas S."/>
            <person name="Pangalinan J."/>
            <person name="Salamov A.A."/>
            <person name="Simmons B.A."/>
            <person name="Magnuson J.K."/>
            <person name="Chen J."/>
            <person name="Drula E."/>
            <person name="Henrissat B."/>
            <person name="Wiebenga A."/>
            <person name="Lubbers R.J."/>
            <person name="Gomes A.C."/>
            <person name="Makela M.R."/>
            <person name="Stajich J."/>
            <person name="Grigoriev I.V."/>
            <person name="Mortensen U.H."/>
            <person name="De Vries R.P."/>
            <person name="Baker S.E."/>
            <person name="Andersen M.R."/>
        </authorList>
    </citation>
    <scope>NUCLEOTIDE SEQUENCE [LARGE SCALE GENOMIC DNA]</scope>
    <source>
        <strain evidence="2 3">CBS 209.92</strain>
    </source>
</reference>
<sequence>MQISTILLAIATLLLSTLTAGQESPYVTLPASQGIIRDQGNRCLNSSAQLQQFDYATDCTTLYVDNQGHVYNGDGLYLTIIAVGIGEDILGFFNGDPADTWIYDEDQSNPEGGIFGALCSPSIYCPTGWAVVSNRGSIGPAREGDAGSFLLTFESVESAAE</sequence>
<keyword evidence="1" id="KW-0732">Signal</keyword>
<evidence type="ECO:0000256" key="1">
    <source>
        <dbReference type="SAM" id="SignalP"/>
    </source>
</evidence>
<name>A0ABR4FNI0_9EURO</name>
<feature type="signal peptide" evidence="1">
    <location>
        <begin position="1"/>
        <end position="21"/>
    </location>
</feature>
<accession>A0ABR4FNI0</accession>
<evidence type="ECO:0000313" key="2">
    <source>
        <dbReference type="EMBL" id="KAL2784805.1"/>
    </source>
</evidence>
<organism evidence="2 3">
    <name type="scientific">Aspergillus keveii</name>
    <dbReference type="NCBI Taxonomy" id="714993"/>
    <lineage>
        <taxon>Eukaryota</taxon>
        <taxon>Fungi</taxon>
        <taxon>Dikarya</taxon>
        <taxon>Ascomycota</taxon>
        <taxon>Pezizomycotina</taxon>
        <taxon>Eurotiomycetes</taxon>
        <taxon>Eurotiomycetidae</taxon>
        <taxon>Eurotiales</taxon>
        <taxon>Aspergillaceae</taxon>
        <taxon>Aspergillus</taxon>
        <taxon>Aspergillus subgen. Nidulantes</taxon>
    </lineage>
</organism>
<dbReference type="EMBL" id="JBFTWV010000166">
    <property type="protein sequence ID" value="KAL2784805.1"/>
    <property type="molecule type" value="Genomic_DNA"/>
</dbReference>
<keyword evidence="3" id="KW-1185">Reference proteome</keyword>
<protein>
    <submittedName>
        <fullName evidence="2">Uncharacterized protein</fullName>
    </submittedName>
</protein>
<comment type="caution">
    <text evidence="2">The sequence shown here is derived from an EMBL/GenBank/DDBJ whole genome shotgun (WGS) entry which is preliminary data.</text>
</comment>
<evidence type="ECO:0000313" key="3">
    <source>
        <dbReference type="Proteomes" id="UP001610563"/>
    </source>
</evidence>
<proteinExistence type="predicted"/>